<gene>
    <name evidence="7" type="ORF">PHJA_001357700</name>
</gene>
<evidence type="ECO:0000256" key="5">
    <source>
        <dbReference type="ARBA" id="ARBA00023316"/>
    </source>
</evidence>
<evidence type="ECO:0000313" key="7">
    <source>
        <dbReference type="EMBL" id="GFP92136.1"/>
    </source>
</evidence>
<comment type="function">
    <text evidence="1 6">Hydrolyzes acetyl esters in homogalacturonan regions of pectin. In type I primary cell wall, galacturonic acid residues of pectin can be acetylated at the O-2 and O-3 positions. Decreasing the degree of acetylation of pectin gels in vitro alters their physical properties.</text>
</comment>
<dbReference type="PANTHER" id="PTHR21562:SF65">
    <property type="entry name" value="PECTIN ACETYLESTERASE"/>
    <property type="match status" value="1"/>
</dbReference>
<comment type="caution">
    <text evidence="7">The sequence shown here is derived from an EMBL/GenBank/DDBJ whole genome shotgun (WGS) entry which is preliminary data.</text>
</comment>
<dbReference type="EC" id="3.1.1.-" evidence="6"/>
<reference evidence="7" key="1">
    <citation type="submission" date="2020-07" db="EMBL/GenBank/DDBJ databases">
        <title>Ethylene signaling mediates host invasion by parasitic plants.</title>
        <authorList>
            <person name="Yoshida S."/>
        </authorList>
    </citation>
    <scope>NUCLEOTIDE SEQUENCE</scope>
    <source>
        <strain evidence="7">Okayama</strain>
    </source>
</reference>
<protein>
    <recommendedName>
        <fullName evidence="6">Pectin acetylesterase</fullName>
        <ecNumber evidence="6">3.1.1.-</ecNumber>
    </recommendedName>
</protein>
<name>A0A830BZ89_9LAMI</name>
<dbReference type="PANTHER" id="PTHR21562">
    <property type="entry name" value="NOTUM-RELATED"/>
    <property type="match status" value="1"/>
</dbReference>
<dbReference type="EMBL" id="BMAC01000269">
    <property type="protein sequence ID" value="GFP92136.1"/>
    <property type="molecule type" value="Genomic_DNA"/>
</dbReference>
<dbReference type="AlphaFoldDB" id="A0A830BZ89"/>
<dbReference type="Gene3D" id="3.40.50.1820">
    <property type="entry name" value="alpha/beta hydrolase"/>
    <property type="match status" value="1"/>
</dbReference>
<dbReference type="InterPro" id="IPR004963">
    <property type="entry name" value="PAE/NOTUM"/>
</dbReference>
<sequence length="242" mass="26630">SVCNDGSSAAYYYSPGFGEGVNNWLILLNGGGWCITDDGCAKRLKDRTGSSIYNDQTTYFGAIRSANQAENPDFYNWNRVLVVYCDGSSFMGNAFHPRIASRGARIFGALMDELLEKGMANANNAILSGHSAGGLAAILHCDEFRALLPHTGRVKCLIDSGFFVHAPKLHGAQRRAEYFASVAAYHGFTDKLPQSCTSKMNASLCIFPENFIKNIQTPLFLLESKFDLYQVCVIHTHTLHKI</sequence>
<dbReference type="SUPFAM" id="SSF53474">
    <property type="entry name" value="alpha/beta-Hydrolases"/>
    <property type="match status" value="1"/>
</dbReference>
<dbReference type="Pfam" id="PF03283">
    <property type="entry name" value="PAE"/>
    <property type="match status" value="1"/>
</dbReference>
<keyword evidence="8" id="KW-1185">Reference proteome</keyword>
<accession>A0A830BZ89</accession>
<evidence type="ECO:0000256" key="6">
    <source>
        <dbReference type="RuleBase" id="RU363114"/>
    </source>
</evidence>
<dbReference type="GO" id="GO:0009505">
    <property type="term" value="C:plant-type cell wall"/>
    <property type="evidence" value="ECO:0007669"/>
    <property type="project" value="TreeGrafter"/>
</dbReference>
<comment type="subcellular location">
    <subcellularLocation>
        <location evidence="2 6">Secreted</location>
        <location evidence="2 6">Cell wall</location>
    </subcellularLocation>
</comment>
<evidence type="ECO:0000256" key="2">
    <source>
        <dbReference type="ARBA" id="ARBA00004191"/>
    </source>
</evidence>
<keyword evidence="4 6" id="KW-0134">Cell wall</keyword>
<comment type="similarity">
    <text evidence="3 6">Belongs to the pectinacetylesterase family.</text>
</comment>
<evidence type="ECO:0000256" key="1">
    <source>
        <dbReference type="ARBA" id="ARBA00003534"/>
    </source>
</evidence>
<feature type="non-terminal residue" evidence="7">
    <location>
        <position position="1"/>
    </location>
</feature>
<evidence type="ECO:0000313" key="8">
    <source>
        <dbReference type="Proteomes" id="UP000653305"/>
    </source>
</evidence>
<dbReference type="InterPro" id="IPR029058">
    <property type="entry name" value="AB_hydrolase_fold"/>
</dbReference>
<keyword evidence="5 6" id="KW-0961">Cell wall biogenesis/degradation</keyword>
<dbReference type="Proteomes" id="UP000653305">
    <property type="component" value="Unassembled WGS sequence"/>
</dbReference>
<evidence type="ECO:0000256" key="4">
    <source>
        <dbReference type="ARBA" id="ARBA00022512"/>
    </source>
</evidence>
<keyword evidence="6" id="KW-0378">Hydrolase</keyword>
<dbReference type="OrthoDB" id="2015280at2759"/>
<evidence type="ECO:0000256" key="3">
    <source>
        <dbReference type="ARBA" id="ARBA00005784"/>
    </source>
</evidence>
<dbReference type="GO" id="GO:0052793">
    <property type="term" value="F:pectin acetylesterase activity"/>
    <property type="evidence" value="ECO:0007669"/>
    <property type="project" value="TreeGrafter"/>
</dbReference>
<organism evidence="7 8">
    <name type="scientific">Phtheirospermum japonicum</name>
    <dbReference type="NCBI Taxonomy" id="374723"/>
    <lineage>
        <taxon>Eukaryota</taxon>
        <taxon>Viridiplantae</taxon>
        <taxon>Streptophyta</taxon>
        <taxon>Embryophyta</taxon>
        <taxon>Tracheophyta</taxon>
        <taxon>Spermatophyta</taxon>
        <taxon>Magnoliopsida</taxon>
        <taxon>eudicotyledons</taxon>
        <taxon>Gunneridae</taxon>
        <taxon>Pentapetalae</taxon>
        <taxon>asterids</taxon>
        <taxon>lamiids</taxon>
        <taxon>Lamiales</taxon>
        <taxon>Orobanchaceae</taxon>
        <taxon>Orobanchaceae incertae sedis</taxon>
        <taxon>Phtheirospermum</taxon>
    </lineage>
</organism>
<keyword evidence="6" id="KW-0964">Secreted</keyword>
<dbReference type="GO" id="GO:0071555">
    <property type="term" value="P:cell wall organization"/>
    <property type="evidence" value="ECO:0007669"/>
    <property type="project" value="UniProtKB-KW"/>
</dbReference>
<proteinExistence type="inferred from homology"/>